<evidence type="ECO:0000259" key="1">
    <source>
        <dbReference type="Pfam" id="PF01926"/>
    </source>
</evidence>
<dbReference type="STRING" id="930992.A0A0D0AED6"/>
<dbReference type="HOGENOM" id="CLU_783410_0_0_1"/>
<evidence type="ECO:0000313" key="2">
    <source>
        <dbReference type="EMBL" id="KIK48605.1"/>
    </source>
</evidence>
<dbReference type="Proteomes" id="UP000054485">
    <property type="component" value="Unassembled WGS sequence"/>
</dbReference>
<dbReference type="Gene3D" id="3.40.50.300">
    <property type="entry name" value="P-loop containing nucleotide triphosphate hydrolases"/>
    <property type="match status" value="1"/>
</dbReference>
<proteinExistence type="predicted"/>
<protein>
    <recommendedName>
        <fullName evidence="1">G domain-containing protein</fullName>
    </recommendedName>
</protein>
<dbReference type="GO" id="GO:0005525">
    <property type="term" value="F:GTP binding"/>
    <property type="evidence" value="ECO:0007669"/>
    <property type="project" value="InterPro"/>
</dbReference>
<evidence type="ECO:0000313" key="3">
    <source>
        <dbReference type="Proteomes" id="UP000054485"/>
    </source>
</evidence>
<dbReference type="EMBL" id="KN835137">
    <property type="protein sequence ID" value="KIK48605.1"/>
    <property type="molecule type" value="Genomic_DNA"/>
</dbReference>
<gene>
    <name evidence="2" type="ORF">CY34DRAFT_631756</name>
</gene>
<dbReference type="SUPFAM" id="SSF52540">
    <property type="entry name" value="P-loop containing nucleoside triphosphate hydrolases"/>
    <property type="match status" value="1"/>
</dbReference>
<dbReference type="Pfam" id="PF01926">
    <property type="entry name" value="MMR_HSR1"/>
    <property type="match status" value="1"/>
</dbReference>
<keyword evidence="3" id="KW-1185">Reference proteome</keyword>
<reference evidence="3" key="2">
    <citation type="submission" date="2015-01" db="EMBL/GenBank/DDBJ databases">
        <title>Evolutionary Origins and Diversification of the Mycorrhizal Mutualists.</title>
        <authorList>
            <consortium name="DOE Joint Genome Institute"/>
            <consortium name="Mycorrhizal Genomics Consortium"/>
            <person name="Kohler A."/>
            <person name="Kuo A."/>
            <person name="Nagy L.G."/>
            <person name="Floudas D."/>
            <person name="Copeland A."/>
            <person name="Barry K.W."/>
            <person name="Cichocki N."/>
            <person name="Veneault-Fourrey C."/>
            <person name="LaButti K."/>
            <person name="Lindquist E.A."/>
            <person name="Lipzen A."/>
            <person name="Lundell T."/>
            <person name="Morin E."/>
            <person name="Murat C."/>
            <person name="Riley R."/>
            <person name="Ohm R."/>
            <person name="Sun H."/>
            <person name="Tunlid A."/>
            <person name="Henrissat B."/>
            <person name="Grigoriev I.V."/>
            <person name="Hibbett D.S."/>
            <person name="Martin F."/>
        </authorList>
    </citation>
    <scope>NUCLEOTIDE SEQUENCE [LARGE SCALE GENOMIC DNA]</scope>
    <source>
        <strain evidence="3">UH-Slu-Lm8-n1</strain>
    </source>
</reference>
<reference evidence="2 3" key="1">
    <citation type="submission" date="2014-04" db="EMBL/GenBank/DDBJ databases">
        <authorList>
            <consortium name="DOE Joint Genome Institute"/>
            <person name="Kuo A."/>
            <person name="Ruytinx J."/>
            <person name="Rineau F."/>
            <person name="Colpaert J."/>
            <person name="Kohler A."/>
            <person name="Nagy L.G."/>
            <person name="Floudas D."/>
            <person name="Copeland A."/>
            <person name="Barry K.W."/>
            <person name="Cichocki N."/>
            <person name="Veneault-Fourrey C."/>
            <person name="LaButti K."/>
            <person name="Lindquist E.A."/>
            <person name="Lipzen A."/>
            <person name="Lundell T."/>
            <person name="Morin E."/>
            <person name="Murat C."/>
            <person name="Sun H."/>
            <person name="Tunlid A."/>
            <person name="Henrissat B."/>
            <person name="Grigoriev I.V."/>
            <person name="Hibbett D.S."/>
            <person name="Martin F."/>
            <person name="Nordberg H.P."/>
            <person name="Cantor M.N."/>
            <person name="Hua S.X."/>
        </authorList>
    </citation>
    <scope>NUCLEOTIDE SEQUENCE [LARGE SCALE GENOMIC DNA]</scope>
    <source>
        <strain evidence="2 3">UH-Slu-Lm8-n1</strain>
    </source>
</reference>
<name>A0A0D0AED6_9AGAM</name>
<dbReference type="PROSITE" id="PS00675">
    <property type="entry name" value="SIGMA54_INTERACT_1"/>
    <property type="match status" value="1"/>
</dbReference>
<dbReference type="CDD" id="cd00882">
    <property type="entry name" value="Ras_like_GTPase"/>
    <property type="match status" value="1"/>
</dbReference>
<dbReference type="InterPro" id="IPR027417">
    <property type="entry name" value="P-loop_NTPase"/>
</dbReference>
<dbReference type="InParanoid" id="A0A0D0AED6"/>
<feature type="domain" description="G" evidence="1">
    <location>
        <begin position="198"/>
        <end position="296"/>
    </location>
</feature>
<dbReference type="AlphaFoldDB" id="A0A0D0AED6"/>
<accession>A0A0D0AED6</accession>
<dbReference type="InterPro" id="IPR006073">
    <property type="entry name" value="GTP-bd"/>
</dbReference>
<organism evidence="2 3">
    <name type="scientific">Suillus luteus UH-Slu-Lm8-n1</name>
    <dbReference type="NCBI Taxonomy" id="930992"/>
    <lineage>
        <taxon>Eukaryota</taxon>
        <taxon>Fungi</taxon>
        <taxon>Dikarya</taxon>
        <taxon>Basidiomycota</taxon>
        <taxon>Agaricomycotina</taxon>
        <taxon>Agaricomycetes</taxon>
        <taxon>Agaricomycetidae</taxon>
        <taxon>Boletales</taxon>
        <taxon>Suillineae</taxon>
        <taxon>Suillaceae</taxon>
        <taxon>Suillus</taxon>
    </lineage>
</organism>
<dbReference type="InterPro" id="IPR025662">
    <property type="entry name" value="Sigma_54_int_dom_ATP-bd_1"/>
</dbReference>
<sequence length="412" mass="44784">MLNFGGHVLALEVVAATNLPAPSIRIPIGYYINVSTSNGQWNTTTKATTADCSVSWNETITIHGRPLMFPPSLMPIFPGKSKAIHVELCASYESGPSELLGVFETAFGQVLISDVQSISCPTVDNQHMSLTLKARRIKTTRLVDHAASSTAESVATDQPVHLPAVIHSIDITEQPPLSLSPHASSSNLERTLPWGGNIVIFGETGTGKSSIINAIAREQLAKTSDDATGCTSSHRRHPVTISGQRFILFDTAGFGEGPAGRVPDAEAKRQLKSLLCQLMSSRLPSDGIDLLVYCMSSRTTTLPAIARAYDTFYARVCRKKVPIVIVITGLEKEPNMESWWDKNKGNFKNMRFAGHACVTALQEYPDIPDDFARRIAESSGTLRNLLVSNCSHWTVDDSWSKRIAGLWCASSS</sequence>
<dbReference type="OrthoDB" id="8954335at2759"/>